<dbReference type="VEuPathDB" id="VectorBase:GPPI040207"/>
<name>A0A1B0BTP2_9MUSC</name>
<feature type="compositionally biased region" description="Basic residues" evidence="1">
    <location>
        <begin position="114"/>
        <end position="130"/>
    </location>
</feature>
<dbReference type="EnsemblMetazoa" id="GPPI040207-RA">
    <property type="protein sequence ID" value="GPPI040207-PA"/>
    <property type="gene ID" value="GPPI040207"/>
</dbReference>
<keyword evidence="3" id="KW-1185">Reference proteome</keyword>
<evidence type="ECO:0000313" key="2">
    <source>
        <dbReference type="EnsemblMetazoa" id="GPPI040207-PA"/>
    </source>
</evidence>
<sequence length="151" mass="17251">MRLKDFVLRRRGLCRAPWSSFRTCCYSRIPAAHPPPVNTPTSYSCTPRRTGPEQSCLVQSADTAAPLFSNLFPAVFWPPELMSMVCRTRHQPSPYSPLEKRPRCTSPVSASVKKQQKSKIRELKRQRKERPKCSESRVVETDGGWMNVLKS</sequence>
<protein>
    <submittedName>
        <fullName evidence="2">Uncharacterized protein</fullName>
    </submittedName>
</protein>
<organism evidence="2 3">
    <name type="scientific">Glossina palpalis gambiensis</name>
    <dbReference type="NCBI Taxonomy" id="67801"/>
    <lineage>
        <taxon>Eukaryota</taxon>
        <taxon>Metazoa</taxon>
        <taxon>Ecdysozoa</taxon>
        <taxon>Arthropoda</taxon>
        <taxon>Hexapoda</taxon>
        <taxon>Insecta</taxon>
        <taxon>Pterygota</taxon>
        <taxon>Neoptera</taxon>
        <taxon>Endopterygota</taxon>
        <taxon>Diptera</taxon>
        <taxon>Brachycera</taxon>
        <taxon>Muscomorpha</taxon>
        <taxon>Hippoboscoidea</taxon>
        <taxon>Glossinidae</taxon>
        <taxon>Glossina</taxon>
    </lineage>
</organism>
<reference evidence="2" key="2">
    <citation type="submission" date="2020-05" db="UniProtKB">
        <authorList>
            <consortium name="EnsemblMetazoa"/>
        </authorList>
    </citation>
    <scope>IDENTIFICATION</scope>
    <source>
        <strain evidence="2">IAEA</strain>
    </source>
</reference>
<evidence type="ECO:0000256" key="1">
    <source>
        <dbReference type="SAM" id="MobiDB-lite"/>
    </source>
</evidence>
<evidence type="ECO:0000313" key="3">
    <source>
        <dbReference type="Proteomes" id="UP000092460"/>
    </source>
</evidence>
<dbReference type="EMBL" id="JXJN01020285">
    <property type="status" value="NOT_ANNOTATED_CDS"/>
    <property type="molecule type" value="Genomic_DNA"/>
</dbReference>
<proteinExistence type="predicted"/>
<dbReference type="Proteomes" id="UP000092460">
    <property type="component" value="Unassembled WGS sequence"/>
</dbReference>
<dbReference type="AlphaFoldDB" id="A0A1B0BTP2"/>
<feature type="region of interest" description="Disordered" evidence="1">
    <location>
        <begin position="92"/>
        <end position="138"/>
    </location>
</feature>
<accession>A0A1B0BTP2</accession>
<dbReference type="EMBL" id="JXJN01020284">
    <property type="status" value="NOT_ANNOTATED_CDS"/>
    <property type="molecule type" value="Genomic_DNA"/>
</dbReference>
<reference evidence="3" key="1">
    <citation type="submission" date="2015-01" db="EMBL/GenBank/DDBJ databases">
        <authorList>
            <person name="Aksoy S."/>
            <person name="Warren W."/>
            <person name="Wilson R.K."/>
        </authorList>
    </citation>
    <scope>NUCLEOTIDE SEQUENCE [LARGE SCALE GENOMIC DNA]</scope>
    <source>
        <strain evidence="3">IAEA</strain>
    </source>
</reference>